<dbReference type="AlphaFoldDB" id="A0A9D1MIM2"/>
<protein>
    <recommendedName>
        <fullName evidence="4">RNA pseudouridylate synthase</fullName>
    </recommendedName>
    <alternativeName>
        <fullName evidence="5">RNA-uridine isomerase</fullName>
    </alternativeName>
</protein>
<dbReference type="Pfam" id="PF00849">
    <property type="entry name" value="PseudoU_synth_2"/>
    <property type="match status" value="1"/>
</dbReference>
<dbReference type="PANTHER" id="PTHR21600">
    <property type="entry name" value="MITOCHONDRIAL RNA PSEUDOURIDINE SYNTHASE"/>
    <property type="match status" value="1"/>
</dbReference>
<dbReference type="CDD" id="cd02869">
    <property type="entry name" value="PseudoU_synth_RluA_like"/>
    <property type="match status" value="1"/>
</dbReference>
<dbReference type="Proteomes" id="UP000824094">
    <property type="component" value="Unassembled WGS sequence"/>
</dbReference>
<gene>
    <name evidence="7" type="ORF">IAB05_05795</name>
</gene>
<keyword evidence="3" id="KW-0413">Isomerase</keyword>
<name>A0A9D1MIM2_9FIRM</name>
<feature type="domain" description="Pseudouridine synthase RsuA/RluA-like" evidence="6">
    <location>
        <begin position="15"/>
        <end position="170"/>
    </location>
</feature>
<evidence type="ECO:0000313" key="7">
    <source>
        <dbReference type="EMBL" id="HIU60885.1"/>
    </source>
</evidence>
<dbReference type="GO" id="GO:0003723">
    <property type="term" value="F:RNA binding"/>
    <property type="evidence" value="ECO:0007669"/>
    <property type="project" value="InterPro"/>
</dbReference>
<dbReference type="InterPro" id="IPR020103">
    <property type="entry name" value="PsdUridine_synth_cat_dom_sf"/>
</dbReference>
<sequence>MIDYNDINIVYEDNHLLVVVKPQNMPVAEDQSGDDDLLNALKRYLKDKYEKPGEAYLGLVHRLDRPTGGVMVFAKTSKAAARLQESIKSGDFEKRYLAVTTGIPKEKKAFLKNALYKDEAKNTVYCVPIATEGAKLALMEYDTMETRENLALLDIHIYTGRSHQIRVQLKTIGCPIFGDAKYGLGKSPEGYNMALWATEIRFSHPVTKEKLVFRVYPPKEEVPWKFFDIQTKLSIKM</sequence>
<comment type="caution">
    <text evidence="7">The sequence shown here is derived from an EMBL/GenBank/DDBJ whole genome shotgun (WGS) entry which is preliminary data.</text>
</comment>
<dbReference type="PANTHER" id="PTHR21600:SF83">
    <property type="entry name" value="PSEUDOURIDYLATE SYNTHASE RPUSD4, MITOCHONDRIAL"/>
    <property type="match status" value="1"/>
</dbReference>
<reference evidence="7" key="2">
    <citation type="journal article" date="2021" name="PeerJ">
        <title>Extensive microbial diversity within the chicken gut microbiome revealed by metagenomics and culture.</title>
        <authorList>
            <person name="Gilroy R."/>
            <person name="Ravi A."/>
            <person name="Getino M."/>
            <person name="Pursley I."/>
            <person name="Horton D.L."/>
            <person name="Alikhan N.F."/>
            <person name="Baker D."/>
            <person name="Gharbi K."/>
            <person name="Hall N."/>
            <person name="Watson M."/>
            <person name="Adriaenssens E.M."/>
            <person name="Foster-Nyarko E."/>
            <person name="Jarju S."/>
            <person name="Secka A."/>
            <person name="Antonio M."/>
            <person name="Oren A."/>
            <person name="Chaudhuri R.R."/>
            <person name="La Ragione R."/>
            <person name="Hildebrand F."/>
            <person name="Pallen M.J."/>
        </authorList>
    </citation>
    <scope>NUCLEOTIDE SEQUENCE</scope>
    <source>
        <strain evidence="7">18911</strain>
    </source>
</reference>
<reference evidence="7" key="1">
    <citation type="submission" date="2020-10" db="EMBL/GenBank/DDBJ databases">
        <authorList>
            <person name="Gilroy R."/>
        </authorList>
    </citation>
    <scope>NUCLEOTIDE SEQUENCE</scope>
    <source>
        <strain evidence="7">18911</strain>
    </source>
</reference>
<organism evidence="7 8">
    <name type="scientific">Candidatus Stercoripulliclostridium merdigallinarum</name>
    <dbReference type="NCBI Taxonomy" id="2840951"/>
    <lineage>
        <taxon>Bacteria</taxon>
        <taxon>Bacillati</taxon>
        <taxon>Bacillota</taxon>
        <taxon>Clostridia</taxon>
        <taxon>Eubacteriales</taxon>
        <taxon>Candidatus Stercoripulliclostridium</taxon>
    </lineage>
</organism>
<comment type="similarity">
    <text evidence="2">Belongs to the pseudouridine synthase RluA family.</text>
</comment>
<dbReference type="EMBL" id="DVNF01000170">
    <property type="protein sequence ID" value="HIU60885.1"/>
    <property type="molecule type" value="Genomic_DNA"/>
</dbReference>
<dbReference type="InterPro" id="IPR050188">
    <property type="entry name" value="RluA_PseudoU_synthase"/>
</dbReference>
<evidence type="ECO:0000256" key="5">
    <source>
        <dbReference type="ARBA" id="ARBA00033164"/>
    </source>
</evidence>
<evidence type="ECO:0000256" key="1">
    <source>
        <dbReference type="ARBA" id="ARBA00000073"/>
    </source>
</evidence>
<comment type="catalytic activity">
    <reaction evidence="1">
        <text>a uridine in RNA = a pseudouridine in RNA</text>
        <dbReference type="Rhea" id="RHEA:48348"/>
        <dbReference type="Rhea" id="RHEA-COMP:12068"/>
        <dbReference type="Rhea" id="RHEA-COMP:12069"/>
        <dbReference type="ChEBI" id="CHEBI:65314"/>
        <dbReference type="ChEBI" id="CHEBI:65315"/>
    </reaction>
</comment>
<dbReference type="InterPro" id="IPR006145">
    <property type="entry name" value="PsdUridine_synth_RsuA/RluA"/>
</dbReference>
<dbReference type="Gene3D" id="3.30.2350.10">
    <property type="entry name" value="Pseudouridine synthase"/>
    <property type="match status" value="1"/>
</dbReference>
<proteinExistence type="inferred from homology"/>
<evidence type="ECO:0000259" key="6">
    <source>
        <dbReference type="Pfam" id="PF00849"/>
    </source>
</evidence>
<dbReference type="GO" id="GO:0001522">
    <property type="term" value="P:pseudouridine synthesis"/>
    <property type="evidence" value="ECO:0007669"/>
    <property type="project" value="InterPro"/>
</dbReference>
<dbReference type="GO" id="GO:0140098">
    <property type="term" value="F:catalytic activity, acting on RNA"/>
    <property type="evidence" value="ECO:0007669"/>
    <property type="project" value="UniProtKB-ARBA"/>
</dbReference>
<accession>A0A9D1MIM2</accession>
<dbReference type="GO" id="GO:0006396">
    <property type="term" value="P:RNA processing"/>
    <property type="evidence" value="ECO:0007669"/>
    <property type="project" value="UniProtKB-ARBA"/>
</dbReference>
<dbReference type="GO" id="GO:0009982">
    <property type="term" value="F:pseudouridine synthase activity"/>
    <property type="evidence" value="ECO:0007669"/>
    <property type="project" value="InterPro"/>
</dbReference>
<evidence type="ECO:0000256" key="3">
    <source>
        <dbReference type="ARBA" id="ARBA00023235"/>
    </source>
</evidence>
<evidence type="ECO:0000313" key="8">
    <source>
        <dbReference type="Proteomes" id="UP000824094"/>
    </source>
</evidence>
<evidence type="ECO:0000256" key="4">
    <source>
        <dbReference type="ARBA" id="ARBA00031870"/>
    </source>
</evidence>
<dbReference type="SUPFAM" id="SSF55120">
    <property type="entry name" value="Pseudouridine synthase"/>
    <property type="match status" value="1"/>
</dbReference>
<evidence type="ECO:0000256" key="2">
    <source>
        <dbReference type="ARBA" id="ARBA00010876"/>
    </source>
</evidence>